<gene>
    <name evidence="1" type="ORF">GJD93_01605</name>
    <name evidence="2" type="ORF">J4G45_02165</name>
</gene>
<protein>
    <submittedName>
        <fullName evidence="1">Uncharacterized protein</fullName>
    </submittedName>
</protein>
<evidence type="ECO:0000313" key="3">
    <source>
        <dbReference type="Proteomes" id="UP000405075"/>
    </source>
</evidence>
<reference evidence="3" key="1">
    <citation type="submission" date="2019-11" db="EMBL/GenBank/DDBJ databases">
        <title>Escherichia coli 1916D6.</title>
        <authorList>
            <person name="Yao H."/>
            <person name="Du X."/>
            <person name="Yu R."/>
            <person name="Li A."/>
        </authorList>
    </citation>
    <scope>NUCLEOTIDE SEQUENCE [LARGE SCALE GENOMIC DNA]</scope>
    <source>
        <strain evidence="3">19110F47</strain>
    </source>
</reference>
<dbReference type="EMBL" id="CP046045">
    <property type="protein sequence ID" value="QGM26481.1"/>
    <property type="molecule type" value="Genomic_DNA"/>
</dbReference>
<accession>A0AAP9GSL2</accession>
<organism evidence="1 3">
    <name type="scientific">Acinetobacter towneri</name>
    <dbReference type="NCBI Taxonomy" id="202956"/>
    <lineage>
        <taxon>Bacteria</taxon>
        <taxon>Pseudomonadati</taxon>
        <taxon>Pseudomonadota</taxon>
        <taxon>Gammaproteobacteria</taxon>
        <taxon>Moraxellales</taxon>
        <taxon>Moraxellaceae</taxon>
        <taxon>Acinetobacter</taxon>
    </lineage>
</organism>
<keyword evidence="4" id="KW-1185">Reference proteome</keyword>
<dbReference type="RefSeq" id="WP_154320192.1">
    <property type="nucleotide sequence ID" value="NZ_CP046045.1"/>
</dbReference>
<name>A0AAP9GSL2_9GAMM</name>
<sequence>MDTKKQYKSQDLSQLLPWSNNELVVDARLRFNANTCDFTKYDDEQIQKFNQDFFASEGEQLFSNIQVNAALLTEQLYKDTCLRDMQNQEVYSFDVEDDELSIYQHFPDSVELNIQTGKYEQAVKSVTFNIEPAPDNAWLSLSPAQLKELTLEYGLAVQEGCKLSLSVYNDQSPQWIYHLGFGVYH</sequence>
<dbReference type="EMBL" id="CP071770">
    <property type="protein sequence ID" value="QTD62021.1"/>
    <property type="molecule type" value="Genomic_DNA"/>
</dbReference>
<dbReference type="Proteomes" id="UP000405075">
    <property type="component" value="Chromosome"/>
</dbReference>
<dbReference type="GeneID" id="64221724"/>
<reference evidence="2" key="4">
    <citation type="submission" date="2021-03" db="EMBL/GenBank/DDBJ databases">
        <authorList>
            <person name="Ma J."/>
        </authorList>
    </citation>
    <scope>NUCLEOTIDE SEQUENCE</scope>
    <source>
        <strain evidence="2">GX5</strain>
    </source>
</reference>
<reference evidence="2 4" key="3">
    <citation type="journal article" date="2020" name="Front. Cell. Infect. Microbiol.">
        <title>Characterization of Three Porcine Acinetobacter towneri Strains Co-Harboring tet(X3) and bla OXA-58.</title>
        <authorList>
            <person name="Ma J."/>
            <person name="Wang J."/>
            <person name="Feng J."/>
            <person name="Liu Y."/>
            <person name="Yang B."/>
            <person name="Li R."/>
            <person name="Bai L."/>
            <person name="He T."/>
            <person name="Wang X."/>
            <person name="Yang Z."/>
        </authorList>
    </citation>
    <scope>NUCLEOTIDE SEQUENCE [LARGE SCALE GENOMIC DNA]</scope>
    <source>
        <strain evidence="2 4">GX5</strain>
    </source>
</reference>
<evidence type="ECO:0000313" key="2">
    <source>
        <dbReference type="EMBL" id="QTD62021.1"/>
    </source>
</evidence>
<evidence type="ECO:0000313" key="1">
    <source>
        <dbReference type="EMBL" id="QGM26481.1"/>
    </source>
</evidence>
<evidence type="ECO:0000313" key="4">
    <source>
        <dbReference type="Proteomes" id="UP000663954"/>
    </source>
</evidence>
<reference evidence="1" key="2">
    <citation type="submission" date="2019-11" db="EMBL/GenBank/DDBJ databases">
        <authorList>
            <person name="Yao H."/>
            <person name="Du X."/>
            <person name="Yu R."/>
            <person name="Li A."/>
        </authorList>
    </citation>
    <scope>NUCLEOTIDE SEQUENCE</scope>
    <source>
        <strain evidence="1">19110F47</strain>
    </source>
</reference>
<dbReference type="Proteomes" id="UP000663954">
    <property type="component" value="Chromosome"/>
</dbReference>
<dbReference type="AlphaFoldDB" id="A0AAP9GSL2"/>
<proteinExistence type="predicted"/>